<dbReference type="InterPro" id="IPR000073">
    <property type="entry name" value="AB_hydrolase_1"/>
</dbReference>
<dbReference type="EMBL" id="JAAGNX010000003">
    <property type="protein sequence ID" value="NDV62983.1"/>
    <property type="molecule type" value="Genomic_DNA"/>
</dbReference>
<accession>A0A6B2M2L3</accession>
<dbReference type="Pfam" id="PF00561">
    <property type="entry name" value="Abhydrolase_1"/>
    <property type="match status" value="1"/>
</dbReference>
<evidence type="ECO:0000313" key="3">
    <source>
        <dbReference type="Proteomes" id="UP000478417"/>
    </source>
</evidence>
<proteinExistence type="predicted"/>
<dbReference type="PANTHER" id="PTHR43798:SF24">
    <property type="entry name" value="CIS-3-ALKYL-4-ALKYLOXETAN-2-ONE DECARBOXYLASE"/>
    <property type="match status" value="1"/>
</dbReference>
<dbReference type="InterPro" id="IPR050266">
    <property type="entry name" value="AB_hydrolase_sf"/>
</dbReference>
<evidence type="ECO:0000313" key="2">
    <source>
        <dbReference type="EMBL" id="NDV62983.1"/>
    </source>
</evidence>
<evidence type="ECO:0000259" key="1">
    <source>
        <dbReference type="Pfam" id="PF00561"/>
    </source>
</evidence>
<keyword evidence="3" id="KW-1185">Reference proteome</keyword>
<dbReference type="GO" id="GO:0016787">
    <property type="term" value="F:hydrolase activity"/>
    <property type="evidence" value="ECO:0007669"/>
    <property type="project" value="UniProtKB-KW"/>
</dbReference>
<gene>
    <name evidence="2" type="ORF">G0Q06_11015</name>
</gene>
<dbReference type="AlphaFoldDB" id="A0A6B2M2L3"/>
<dbReference type="GO" id="GO:0016020">
    <property type="term" value="C:membrane"/>
    <property type="evidence" value="ECO:0007669"/>
    <property type="project" value="TreeGrafter"/>
</dbReference>
<sequence>MNTLPPWLQVQYPFDCHAFDTSAGKLNYIDAGAGTPVVMLHGNPTWSFFYRNLVLALRETNRCLVPDHLGCGLSDKPQVADYSLSAHVERTVAWIESLELDGFHLVVHDWGGAIGFGVADRIRDQIKSISILNTAAFAFPSIPFRISVCRWPLAGKFLVRGLNGFVEAATKMTTVEPLPEGVAEGYRYPYGNWHDRVAIDAFVNDIPMRKSHRSWSTLQAIENSLPWWQDKPVQILWGMQDWCFHTGILNEWEKRLPGAKVYRFAEAGHYLMEDAGEAIYPVIREFVN</sequence>
<comment type="caution">
    <text evidence="2">The sequence shown here is derived from an EMBL/GenBank/DDBJ whole genome shotgun (WGS) entry which is preliminary data.</text>
</comment>
<protein>
    <submittedName>
        <fullName evidence="2">Alpha/beta fold hydrolase</fullName>
    </submittedName>
</protein>
<dbReference type="PANTHER" id="PTHR43798">
    <property type="entry name" value="MONOACYLGLYCEROL LIPASE"/>
    <property type="match status" value="1"/>
</dbReference>
<dbReference type="RefSeq" id="WP_163965864.1">
    <property type="nucleotide sequence ID" value="NZ_JAAGNX010000003.1"/>
</dbReference>
<dbReference type="SUPFAM" id="SSF53474">
    <property type="entry name" value="alpha/beta-Hydrolases"/>
    <property type="match status" value="1"/>
</dbReference>
<keyword evidence="2" id="KW-0378">Hydrolase</keyword>
<dbReference type="InterPro" id="IPR029058">
    <property type="entry name" value="AB_hydrolase_fold"/>
</dbReference>
<organism evidence="2 3">
    <name type="scientific">Oceanipulchritudo coccoides</name>
    <dbReference type="NCBI Taxonomy" id="2706888"/>
    <lineage>
        <taxon>Bacteria</taxon>
        <taxon>Pseudomonadati</taxon>
        <taxon>Verrucomicrobiota</taxon>
        <taxon>Opitutia</taxon>
        <taxon>Puniceicoccales</taxon>
        <taxon>Oceanipulchritudinaceae</taxon>
        <taxon>Oceanipulchritudo</taxon>
    </lineage>
</organism>
<dbReference type="Proteomes" id="UP000478417">
    <property type="component" value="Unassembled WGS sequence"/>
</dbReference>
<feature type="domain" description="AB hydrolase-1" evidence="1">
    <location>
        <begin position="36"/>
        <end position="274"/>
    </location>
</feature>
<reference evidence="2 3" key="1">
    <citation type="submission" date="2020-02" db="EMBL/GenBank/DDBJ databases">
        <title>Albibacoteraceae fam. nov., the first described family within the subdivision 4 Verrucomicrobia.</title>
        <authorList>
            <person name="Xi F."/>
        </authorList>
    </citation>
    <scope>NUCLEOTIDE SEQUENCE [LARGE SCALE GENOMIC DNA]</scope>
    <source>
        <strain evidence="2 3">CK1056</strain>
    </source>
</reference>
<name>A0A6B2M2L3_9BACT</name>
<dbReference type="Gene3D" id="3.40.50.1820">
    <property type="entry name" value="alpha/beta hydrolase"/>
    <property type="match status" value="1"/>
</dbReference>